<dbReference type="AlphaFoldDB" id="A0A1H8H5X0"/>
<proteinExistence type="predicted"/>
<gene>
    <name evidence="3" type="ORF">SAMN05660976_07714</name>
</gene>
<accession>A0A1H8H5X0</accession>
<dbReference type="STRING" id="46177.SAMN05660976_07714"/>
<dbReference type="RefSeq" id="WP_091105356.1">
    <property type="nucleotide sequence ID" value="NZ_FOBF01000028.1"/>
</dbReference>
<evidence type="ECO:0000313" key="4">
    <source>
        <dbReference type="Proteomes" id="UP000198953"/>
    </source>
</evidence>
<protein>
    <submittedName>
        <fullName evidence="3">Uncharacterized protein</fullName>
    </submittedName>
</protein>
<feature type="region of interest" description="Disordered" evidence="1">
    <location>
        <begin position="1"/>
        <end position="26"/>
    </location>
</feature>
<keyword evidence="4" id="KW-1185">Reference proteome</keyword>
<organism evidence="3 4">
    <name type="scientific">Nonomuraea pusilla</name>
    <dbReference type="NCBI Taxonomy" id="46177"/>
    <lineage>
        <taxon>Bacteria</taxon>
        <taxon>Bacillati</taxon>
        <taxon>Actinomycetota</taxon>
        <taxon>Actinomycetes</taxon>
        <taxon>Streptosporangiales</taxon>
        <taxon>Streptosporangiaceae</taxon>
        <taxon>Nonomuraea</taxon>
    </lineage>
</organism>
<sequence>MSSATTRPSTRPKTRPGGGGAAGGTVPRRRRATVLVLAGTVLAVALALTAVLALAGNPSGGTSPAGAAGADASAPAERVLGIRPADVVTTVAGEPVTGAEVLRAARALRAEVISEFTGRDLGPGFWERVQDGVTPAARLRERAVDAAALDKARRTWAREAGLLADVSERGFQRELTAGNRRRAEAARAGRPVPGVPSYDEYTYAQVRAAELDSALSKLYAHGLDLSERRLREQYARAAVPGAPPFEQARENVRRQIVLQEYERALRARAATDPSEPRAAASPRPSGGP</sequence>
<keyword evidence="2" id="KW-0812">Transmembrane</keyword>
<feature type="region of interest" description="Disordered" evidence="1">
    <location>
        <begin position="267"/>
        <end position="288"/>
    </location>
</feature>
<reference evidence="3 4" key="1">
    <citation type="submission" date="2016-10" db="EMBL/GenBank/DDBJ databases">
        <authorList>
            <person name="de Groot N.N."/>
        </authorList>
    </citation>
    <scope>NUCLEOTIDE SEQUENCE [LARGE SCALE GENOMIC DNA]</scope>
    <source>
        <strain evidence="3 4">DSM 43357</strain>
    </source>
</reference>
<feature type="transmembrane region" description="Helical" evidence="2">
    <location>
        <begin position="34"/>
        <end position="55"/>
    </location>
</feature>
<evidence type="ECO:0000256" key="2">
    <source>
        <dbReference type="SAM" id="Phobius"/>
    </source>
</evidence>
<dbReference type="Proteomes" id="UP000198953">
    <property type="component" value="Unassembled WGS sequence"/>
</dbReference>
<evidence type="ECO:0000313" key="3">
    <source>
        <dbReference type="EMBL" id="SEN50868.1"/>
    </source>
</evidence>
<keyword evidence="2" id="KW-1133">Transmembrane helix</keyword>
<feature type="compositionally biased region" description="Low complexity" evidence="1">
    <location>
        <begin position="276"/>
        <end position="288"/>
    </location>
</feature>
<feature type="compositionally biased region" description="Low complexity" evidence="1">
    <location>
        <begin position="1"/>
        <end position="11"/>
    </location>
</feature>
<name>A0A1H8H5X0_9ACTN</name>
<dbReference type="EMBL" id="FOBF01000028">
    <property type="protein sequence ID" value="SEN50868.1"/>
    <property type="molecule type" value="Genomic_DNA"/>
</dbReference>
<keyword evidence="2" id="KW-0472">Membrane</keyword>
<dbReference type="OrthoDB" id="4229635at2"/>
<evidence type="ECO:0000256" key="1">
    <source>
        <dbReference type="SAM" id="MobiDB-lite"/>
    </source>
</evidence>